<keyword evidence="1" id="KW-1133">Transmembrane helix</keyword>
<evidence type="ECO:0000313" key="3">
    <source>
        <dbReference type="Proteomes" id="UP000823900"/>
    </source>
</evidence>
<feature type="transmembrane region" description="Helical" evidence="1">
    <location>
        <begin position="25"/>
        <end position="58"/>
    </location>
</feature>
<reference evidence="2" key="2">
    <citation type="submission" date="2021-04" db="EMBL/GenBank/DDBJ databases">
        <authorList>
            <person name="Gilroy R."/>
        </authorList>
    </citation>
    <scope>NUCLEOTIDE SEQUENCE</scope>
    <source>
        <strain evidence="2">CHK178-16964</strain>
    </source>
</reference>
<dbReference type="EMBL" id="DWZA01000004">
    <property type="protein sequence ID" value="HJA70034.1"/>
    <property type="molecule type" value="Genomic_DNA"/>
</dbReference>
<gene>
    <name evidence="2" type="ORF">IAA07_00450</name>
</gene>
<dbReference type="Proteomes" id="UP000823900">
    <property type="component" value="Unassembled WGS sequence"/>
</dbReference>
<organism evidence="2 3">
    <name type="scientific">Candidatus Lachnoclostridium stercoravium</name>
    <dbReference type="NCBI Taxonomy" id="2838633"/>
    <lineage>
        <taxon>Bacteria</taxon>
        <taxon>Bacillati</taxon>
        <taxon>Bacillota</taxon>
        <taxon>Clostridia</taxon>
        <taxon>Lachnospirales</taxon>
        <taxon>Lachnospiraceae</taxon>
    </lineage>
</organism>
<keyword evidence="1" id="KW-0472">Membrane</keyword>
<proteinExistence type="predicted"/>
<keyword evidence="1" id="KW-0812">Transmembrane</keyword>
<feature type="transmembrane region" description="Helical" evidence="1">
    <location>
        <begin position="129"/>
        <end position="147"/>
    </location>
</feature>
<sequence length="364" mass="40972">MGFFDDDDWDYDPDDNGTGAAVSLAIVAGMIMVAMFAMTIAAALGGIICVLAWIVYAVRERAETQKQKRQFQKMWWKERYSYYGALSPNELMNRQARADFERDFNNVWNMYRAEQKKTQPAMVKWGKRIAAGFTLLLIAATITATAGRSVAENIEAGNKAEMARQADMSLHDIPAAKYLDDYDSRTHYSLSEAMEIQPDTEPGGTLAIGNYGTASLNVQVDYAKENTEMPCFVEILDIRTGDAGKDMMYYVGESKIFPDEEEIDDYQYAFVQFILPPDYADFKNAVMVRDVEEPDVDIELFKNTDGGLEEARGSGVKCISHFYEFTKVGMAQDGYFAVRYPKDDGSYNLSFSINGSQYYCSLAQ</sequence>
<dbReference type="AlphaFoldDB" id="A0A9D2HGE6"/>
<accession>A0A9D2HGE6</accession>
<evidence type="ECO:0000256" key="1">
    <source>
        <dbReference type="SAM" id="Phobius"/>
    </source>
</evidence>
<evidence type="ECO:0000313" key="2">
    <source>
        <dbReference type="EMBL" id="HJA70034.1"/>
    </source>
</evidence>
<name>A0A9D2HGE6_9FIRM</name>
<protein>
    <submittedName>
        <fullName evidence="2">Uncharacterized protein</fullName>
    </submittedName>
</protein>
<comment type="caution">
    <text evidence="2">The sequence shown here is derived from an EMBL/GenBank/DDBJ whole genome shotgun (WGS) entry which is preliminary data.</text>
</comment>
<reference evidence="2" key="1">
    <citation type="journal article" date="2021" name="PeerJ">
        <title>Extensive microbial diversity within the chicken gut microbiome revealed by metagenomics and culture.</title>
        <authorList>
            <person name="Gilroy R."/>
            <person name="Ravi A."/>
            <person name="Getino M."/>
            <person name="Pursley I."/>
            <person name="Horton D.L."/>
            <person name="Alikhan N.F."/>
            <person name="Baker D."/>
            <person name="Gharbi K."/>
            <person name="Hall N."/>
            <person name="Watson M."/>
            <person name="Adriaenssens E.M."/>
            <person name="Foster-Nyarko E."/>
            <person name="Jarju S."/>
            <person name="Secka A."/>
            <person name="Antonio M."/>
            <person name="Oren A."/>
            <person name="Chaudhuri R.R."/>
            <person name="La Ragione R."/>
            <person name="Hildebrand F."/>
            <person name="Pallen M.J."/>
        </authorList>
    </citation>
    <scope>NUCLEOTIDE SEQUENCE</scope>
    <source>
        <strain evidence="2">CHK178-16964</strain>
    </source>
</reference>